<dbReference type="InterPro" id="IPR007730">
    <property type="entry name" value="SPOR-like_dom"/>
</dbReference>
<keyword evidence="10" id="KW-0966">Cell projection</keyword>
<dbReference type="PANTHER" id="PTHR30329">
    <property type="entry name" value="STATOR ELEMENT OF FLAGELLAR MOTOR COMPLEX"/>
    <property type="match status" value="1"/>
</dbReference>
<evidence type="ECO:0000256" key="1">
    <source>
        <dbReference type="ARBA" id="ARBA00004442"/>
    </source>
</evidence>
<keyword evidence="2 5" id="KW-0472">Membrane</keyword>
<comment type="caution">
    <text evidence="10">The sequence shown here is derived from an EMBL/GenBank/DDBJ whole genome shotgun (WGS) entry which is preliminary data.</text>
</comment>
<reference evidence="10 11" key="1">
    <citation type="submission" date="2019-04" db="EMBL/GenBank/DDBJ databases">
        <title>Draft genome sequence of Robertkochia marina CC-AMO-30D.</title>
        <authorList>
            <person name="Hameed A."/>
            <person name="Lin S.-Y."/>
            <person name="Shahina M."/>
            <person name="Lai W.-A."/>
            <person name="Young C.-C."/>
        </authorList>
    </citation>
    <scope>NUCLEOTIDE SEQUENCE [LARGE SCALE GENOMIC DNA]</scope>
    <source>
        <strain evidence="10 11">CC-AMO-30D</strain>
    </source>
</reference>
<dbReference type="InterPro" id="IPR006665">
    <property type="entry name" value="OmpA-like"/>
</dbReference>
<dbReference type="Gene3D" id="3.30.70.1070">
    <property type="entry name" value="Sporulation related repeat"/>
    <property type="match status" value="1"/>
</dbReference>
<evidence type="ECO:0000256" key="4">
    <source>
        <dbReference type="PROSITE-ProRule" id="PRU00339"/>
    </source>
</evidence>
<dbReference type="PROSITE" id="PS50005">
    <property type="entry name" value="TPR"/>
    <property type="match status" value="1"/>
</dbReference>
<sequence length="769" mass="86601">MAIKKLPLLLVFCVMLLHAQDRRLQKADESYDELNYSKATRLYEGVVQRGHQTPDVYERLANAYYFIADYENAAAYYDQLFAINPDPDPELYFRFAQSLKTVGDYNRSDAIMNALYQKNKMDARARLLKLRKNYRQEIRRQKDRFTLKKIKGNTVHSEFGLTWYGDEVVFTSTRDTGGAAKNRHGWDASYFQEIYRARPDTASGNLEEIRKFSSAINSRYHESSAAFSADGQRIYFTRNNTDGKKLRKDKDGITRLKILTAERLPDGGWTEPVPVSFSDDGWTVAHPALSPDGKTLYFASDMPGTKGASDIFAVAVKEDGSFGIPQPLQGVVNTEGRETFPFVANGKLYFASDGHPGLGGLDIYEAELLDPYIVGRVNNLGHPVNTRRDDFSILTDSTGQFGYIASNRWGGIGADDVYAIKANDDIIDVEGIIVDLESAEPIEDARVTLYKDEEAIDSTLTDHKGGYLFENVKNDGELRVEADKPNYTTEKLDVDRDGKYYDLGLKPALEDLVRRDLLEVLDFNDIYFDFDRAAIRPDAQTELDKIAGYLLKNAKLTLEILSFTDSRGTRAYNQKLSERRAASTAKYLIAKGVDASRIKAVGLGERHLETNCPDGVKCTKEEHQLNRRSEFYISNQPEREKVERLMAEANSQSDALAKGQRSEGAKGNAHPLESPPRVSPSDLDAIPEMRVDADAQEEAYAVQLAAYRDHEPIDLKRFDRVNNLVLEKGNDGYTRLFSGIFKDRKKADAHLQELKNKGYHGFIKTLGGP</sequence>
<keyword evidence="4" id="KW-0802">TPR repeat</keyword>
<dbReference type="Gene3D" id="1.25.40.10">
    <property type="entry name" value="Tetratricopeptide repeat domain"/>
    <property type="match status" value="1"/>
</dbReference>
<dbReference type="InterPro" id="IPR050330">
    <property type="entry name" value="Bact_OuterMem_StrucFunc"/>
</dbReference>
<dbReference type="EMBL" id="SSMC01000001">
    <property type="protein sequence ID" value="THD69244.1"/>
    <property type="molecule type" value="Genomic_DNA"/>
</dbReference>
<dbReference type="SUPFAM" id="SSF49478">
    <property type="entry name" value="Cna protein B-type domain"/>
    <property type="match status" value="1"/>
</dbReference>
<evidence type="ECO:0000256" key="8">
    <source>
        <dbReference type="SAM" id="SignalP"/>
    </source>
</evidence>
<dbReference type="GO" id="GO:0009279">
    <property type="term" value="C:cell outer membrane"/>
    <property type="evidence" value="ECO:0007669"/>
    <property type="project" value="UniProtKB-SubCell"/>
</dbReference>
<evidence type="ECO:0000313" key="11">
    <source>
        <dbReference type="Proteomes" id="UP000305939"/>
    </source>
</evidence>
<name>A0A4S3M299_9FLAO</name>
<evidence type="ECO:0000256" key="7">
    <source>
        <dbReference type="SAM" id="MobiDB-lite"/>
    </source>
</evidence>
<dbReference type="SUPFAM" id="SSF110997">
    <property type="entry name" value="Sporulation related repeat"/>
    <property type="match status" value="1"/>
</dbReference>
<dbReference type="Pfam" id="PF05036">
    <property type="entry name" value="SPOR"/>
    <property type="match status" value="1"/>
</dbReference>
<dbReference type="InterPro" id="IPR011042">
    <property type="entry name" value="6-blade_b-propeller_TolB-like"/>
</dbReference>
<protein>
    <submittedName>
        <fullName evidence="10">Flagellar motor protein MotB</fullName>
    </submittedName>
</protein>
<dbReference type="InterPro" id="IPR019734">
    <property type="entry name" value="TPR_rpt"/>
</dbReference>
<dbReference type="InterPro" id="IPR013783">
    <property type="entry name" value="Ig-like_fold"/>
</dbReference>
<dbReference type="InterPro" id="IPR011659">
    <property type="entry name" value="WD40"/>
</dbReference>
<keyword evidence="3" id="KW-0998">Cell outer membrane</keyword>
<dbReference type="SUPFAM" id="SSF103088">
    <property type="entry name" value="OmpA-like"/>
    <property type="match status" value="1"/>
</dbReference>
<feature type="repeat" description="TPR" evidence="4">
    <location>
        <begin position="54"/>
        <end position="87"/>
    </location>
</feature>
<keyword evidence="10" id="KW-0282">Flagellum</keyword>
<dbReference type="InterPro" id="IPR011990">
    <property type="entry name" value="TPR-like_helical_dom_sf"/>
</dbReference>
<gene>
    <name evidence="10" type="ORF">E7Z59_02625</name>
</gene>
<evidence type="ECO:0000256" key="3">
    <source>
        <dbReference type="ARBA" id="ARBA00023237"/>
    </source>
</evidence>
<dbReference type="SUPFAM" id="SSF82171">
    <property type="entry name" value="DPP6 N-terminal domain-like"/>
    <property type="match status" value="1"/>
</dbReference>
<dbReference type="Pfam" id="PF07676">
    <property type="entry name" value="PD40"/>
    <property type="match status" value="3"/>
</dbReference>
<dbReference type="CDD" id="cd07185">
    <property type="entry name" value="OmpA_C-like"/>
    <property type="match status" value="1"/>
</dbReference>
<dbReference type="Pfam" id="PF00691">
    <property type="entry name" value="OmpA"/>
    <property type="match status" value="1"/>
</dbReference>
<accession>A0A4S3M299</accession>
<dbReference type="InterPro" id="IPR036737">
    <property type="entry name" value="OmpA-like_sf"/>
</dbReference>
<dbReference type="PRINTS" id="PR01021">
    <property type="entry name" value="OMPADOMAIN"/>
</dbReference>
<comment type="subcellular location">
    <subcellularLocation>
        <location evidence="1">Cell outer membrane</location>
    </subcellularLocation>
</comment>
<feature type="domain" description="OmpA-like" evidence="9">
    <location>
        <begin position="515"/>
        <end position="637"/>
    </location>
</feature>
<dbReference type="Gene3D" id="2.60.40.10">
    <property type="entry name" value="Immunoglobulins"/>
    <property type="match status" value="1"/>
</dbReference>
<dbReference type="PROSITE" id="PS51123">
    <property type="entry name" value="OMPA_2"/>
    <property type="match status" value="1"/>
</dbReference>
<dbReference type="InterPro" id="IPR036680">
    <property type="entry name" value="SPOR-like_sf"/>
</dbReference>
<dbReference type="Proteomes" id="UP000305939">
    <property type="component" value="Unassembled WGS sequence"/>
</dbReference>
<evidence type="ECO:0000256" key="2">
    <source>
        <dbReference type="ARBA" id="ARBA00023136"/>
    </source>
</evidence>
<dbReference type="SUPFAM" id="SSF48452">
    <property type="entry name" value="TPR-like"/>
    <property type="match status" value="1"/>
</dbReference>
<dbReference type="Gene3D" id="3.30.1330.60">
    <property type="entry name" value="OmpA-like domain"/>
    <property type="match status" value="1"/>
</dbReference>
<feature type="coiled-coil region" evidence="6">
    <location>
        <begin position="113"/>
        <end position="144"/>
    </location>
</feature>
<proteinExistence type="predicted"/>
<dbReference type="InterPro" id="IPR006664">
    <property type="entry name" value="OMP_bac"/>
</dbReference>
<dbReference type="OrthoDB" id="9809364at2"/>
<evidence type="ECO:0000259" key="9">
    <source>
        <dbReference type="PROSITE" id="PS51123"/>
    </source>
</evidence>
<feature type="region of interest" description="Disordered" evidence="7">
    <location>
        <begin position="648"/>
        <end position="682"/>
    </location>
</feature>
<dbReference type="Pfam" id="PF13620">
    <property type="entry name" value="CarboxypepD_reg"/>
    <property type="match status" value="1"/>
</dbReference>
<evidence type="ECO:0000256" key="6">
    <source>
        <dbReference type="SAM" id="Coils"/>
    </source>
</evidence>
<keyword evidence="8" id="KW-0732">Signal</keyword>
<dbReference type="PANTHER" id="PTHR30329:SF21">
    <property type="entry name" value="LIPOPROTEIN YIAD-RELATED"/>
    <property type="match status" value="1"/>
</dbReference>
<dbReference type="Gene3D" id="2.120.10.30">
    <property type="entry name" value="TolB, C-terminal domain"/>
    <property type="match status" value="1"/>
</dbReference>
<organism evidence="10 11">
    <name type="scientific">Robertkochia marina</name>
    <dbReference type="NCBI Taxonomy" id="1227945"/>
    <lineage>
        <taxon>Bacteria</taxon>
        <taxon>Pseudomonadati</taxon>
        <taxon>Bacteroidota</taxon>
        <taxon>Flavobacteriia</taxon>
        <taxon>Flavobacteriales</taxon>
        <taxon>Flavobacteriaceae</taxon>
        <taxon>Robertkochia</taxon>
    </lineage>
</organism>
<feature type="chain" id="PRO_5020612598" evidence="8">
    <location>
        <begin position="20"/>
        <end position="769"/>
    </location>
</feature>
<keyword evidence="6" id="KW-0175">Coiled coil</keyword>
<evidence type="ECO:0000313" key="10">
    <source>
        <dbReference type="EMBL" id="THD69244.1"/>
    </source>
</evidence>
<feature type="signal peptide" evidence="8">
    <location>
        <begin position="1"/>
        <end position="19"/>
    </location>
</feature>
<dbReference type="GO" id="GO:0042834">
    <property type="term" value="F:peptidoglycan binding"/>
    <property type="evidence" value="ECO:0007669"/>
    <property type="project" value="InterPro"/>
</dbReference>
<dbReference type="RefSeq" id="WP_136334734.1">
    <property type="nucleotide sequence ID" value="NZ_QXMP01000001.1"/>
</dbReference>
<keyword evidence="11" id="KW-1185">Reference proteome</keyword>
<keyword evidence="10" id="KW-0969">Cilium</keyword>
<evidence type="ECO:0000256" key="5">
    <source>
        <dbReference type="PROSITE-ProRule" id="PRU00473"/>
    </source>
</evidence>
<dbReference type="AlphaFoldDB" id="A0A4S3M299"/>